<dbReference type="GO" id="GO:0009231">
    <property type="term" value="P:riboflavin biosynthetic process"/>
    <property type="evidence" value="ECO:0007669"/>
    <property type="project" value="UniProtKB-UniPathway"/>
</dbReference>
<dbReference type="GO" id="GO:0008835">
    <property type="term" value="F:diaminohydroxyphosphoribosylaminopyrimidine deaminase activity"/>
    <property type="evidence" value="ECO:0007669"/>
    <property type="project" value="UniProtKB-EC"/>
</dbReference>
<dbReference type="GO" id="GO:0008270">
    <property type="term" value="F:zinc ion binding"/>
    <property type="evidence" value="ECO:0007669"/>
    <property type="project" value="InterPro"/>
</dbReference>
<feature type="binding site" evidence="15">
    <location>
        <position position="73"/>
    </location>
    <ligand>
        <name>Zn(2+)</name>
        <dbReference type="ChEBI" id="CHEBI:29105"/>
        <note>catalytic</note>
    </ligand>
</feature>
<feature type="binding site" evidence="14">
    <location>
        <position position="169"/>
    </location>
    <ligand>
        <name>NADP(+)</name>
        <dbReference type="ChEBI" id="CHEBI:58349"/>
    </ligand>
</feature>
<feature type="binding site" evidence="14">
    <location>
        <position position="208"/>
    </location>
    <ligand>
        <name>substrate</name>
    </ligand>
</feature>
<dbReference type="CDD" id="cd01284">
    <property type="entry name" value="Riboflavin_deaminase-reductase"/>
    <property type="match status" value="1"/>
</dbReference>
<dbReference type="InterPro" id="IPR016192">
    <property type="entry name" value="APOBEC/CMP_deaminase_Zn-bd"/>
</dbReference>
<dbReference type="PANTHER" id="PTHR38011">
    <property type="entry name" value="DIHYDROFOLATE REDUCTASE FAMILY PROTEIN (AFU_ORTHOLOGUE AFUA_8G06820)"/>
    <property type="match status" value="1"/>
</dbReference>
<dbReference type="AlphaFoldDB" id="A0A118HUA4"/>
<dbReference type="NCBIfam" id="TIGR00326">
    <property type="entry name" value="eubact_ribD"/>
    <property type="match status" value="1"/>
</dbReference>
<evidence type="ECO:0000256" key="9">
    <source>
        <dbReference type="ARBA" id="ARBA00022857"/>
    </source>
</evidence>
<evidence type="ECO:0000256" key="14">
    <source>
        <dbReference type="PIRSR" id="PIRSR006769-2"/>
    </source>
</evidence>
<dbReference type="InterPro" id="IPR011549">
    <property type="entry name" value="RibD_C"/>
</dbReference>
<evidence type="ECO:0000256" key="12">
    <source>
        <dbReference type="PIRNR" id="PIRNR006769"/>
    </source>
</evidence>
<dbReference type="OrthoDB" id="9800865at2"/>
<proteinExistence type="inferred from homology"/>
<feature type="binding site" evidence="14">
    <location>
        <position position="197"/>
    </location>
    <ligand>
        <name>NADP(+)</name>
        <dbReference type="ChEBI" id="CHEBI:58349"/>
    </ligand>
</feature>
<dbReference type="PROSITE" id="PS51747">
    <property type="entry name" value="CYT_DCMP_DEAMINASES_2"/>
    <property type="match status" value="1"/>
</dbReference>
<protein>
    <recommendedName>
        <fullName evidence="12">Riboflavin biosynthesis protein RibD</fullName>
    </recommendedName>
    <domain>
        <recommendedName>
            <fullName evidence="12">Diaminohydroxyphosphoribosylaminopyrimidine deaminase</fullName>
            <shortName evidence="12">DRAP deaminase</shortName>
            <ecNumber evidence="12">3.5.4.26</ecNumber>
        </recommendedName>
        <alternativeName>
            <fullName evidence="12">Riboflavin-specific deaminase</fullName>
        </alternativeName>
    </domain>
    <domain>
        <recommendedName>
            <fullName evidence="12">5-amino-6-(5-phosphoribosylamino)uracil reductase</fullName>
            <ecNumber evidence="12">1.1.1.193</ecNumber>
        </recommendedName>
        <alternativeName>
            <fullName evidence="12">HTP reductase</fullName>
        </alternativeName>
    </domain>
</protein>
<dbReference type="PIRSF" id="PIRSF006769">
    <property type="entry name" value="RibD"/>
    <property type="match status" value="1"/>
</dbReference>
<evidence type="ECO:0000256" key="15">
    <source>
        <dbReference type="PIRSR" id="PIRSR006769-3"/>
    </source>
</evidence>
<evidence type="ECO:0000256" key="11">
    <source>
        <dbReference type="ARBA" id="ARBA00023268"/>
    </source>
</evidence>
<dbReference type="InterPro" id="IPR016193">
    <property type="entry name" value="Cytidine_deaminase-like"/>
</dbReference>
<dbReference type="InterPro" id="IPR004794">
    <property type="entry name" value="Eubact_RibD"/>
</dbReference>
<evidence type="ECO:0000259" key="16">
    <source>
        <dbReference type="PROSITE" id="PS51747"/>
    </source>
</evidence>
<dbReference type="Pfam" id="PF00383">
    <property type="entry name" value="dCMP_cyt_deam_1"/>
    <property type="match status" value="1"/>
</dbReference>
<evidence type="ECO:0000313" key="17">
    <source>
        <dbReference type="EMBL" id="KVG68781.1"/>
    </source>
</evidence>
<dbReference type="Gene3D" id="3.40.430.10">
    <property type="entry name" value="Dihydrofolate Reductase, subunit A"/>
    <property type="match status" value="1"/>
</dbReference>
<dbReference type="PANTHER" id="PTHR38011:SF7">
    <property type="entry name" value="2,5-DIAMINO-6-RIBOSYLAMINO-4(3H)-PYRIMIDINONE 5'-PHOSPHATE REDUCTASE"/>
    <property type="match status" value="1"/>
</dbReference>
<feature type="binding site" evidence="15">
    <location>
        <position position="82"/>
    </location>
    <ligand>
        <name>Zn(2+)</name>
        <dbReference type="ChEBI" id="CHEBI:29105"/>
        <note>catalytic</note>
    </ligand>
</feature>
<comment type="cofactor">
    <cofactor evidence="12 15">
        <name>Zn(2+)</name>
        <dbReference type="ChEBI" id="CHEBI:29105"/>
    </cofactor>
    <text evidence="12 15">Binds 1 zinc ion.</text>
</comment>
<dbReference type="SUPFAM" id="SSF53597">
    <property type="entry name" value="Dihydrofolate reductase-like"/>
    <property type="match status" value="1"/>
</dbReference>
<evidence type="ECO:0000256" key="7">
    <source>
        <dbReference type="ARBA" id="ARBA00022723"/>
    </source>
</evidence>
<feature type="binding site" evidence="14">
    <location>
        <position position="205"/>
    </location>
    <ligand>
        <name>substrate</name>
    </ligand>
</feature>
<dbReference type="EMBL" id="LOXM01000108">
    <property type="protein sequence ID" value="KVG68781.1"/>
    <property type="molecule type" value="Genomic_DNA"/>
</dbReference>
<dbReference type="Pfam" id="PF01872">
    <property type="entry name" value="RibD_C"/>
    <property type="match status" value="1"/>
</dbReference>
<dbReference type="InterPro" id="IPR002125">
    <property type="entry name" value="CMP_dCMP_dom"/>
</dbReference>
<feature type="binding site" evidence="14">
    <location>
        <begin position="296"/>
        <end position="302"/>
    </location>
    <ligand>
        <name>NADP(+)</name>
        <dbReference type="ChEBI" id="CHEBI:58349"/>
    </ligand>
</feature>
<comment type="caution">
    <text evidence="17">The sequence shown here is derived from an EMBL/GenBank/DDBJ whole genome shotgun (WGS) entry which is preliminary data.</text>
</comment>
<comment type="similarity">
    <text evidence="4 12">In the N-terminal section; belongs to the cytidine and deoxycytidylate deaminase family.</text>
</comment>
<dbReference type="UniPathway" id="UPA00275">
    <property type="reaction ID" value="UER00401"/>
</dbReference>
<dbReference type="InterPro" id="IPR002734">
    <property type="entry name" value="RibDG_C"/>
</dbReference>
<evidence type="ECO:0000256" key="8">
    <source>
        <dbReference type="ARBA" id="ARBA00022833"/>
    </source>
</evidence>
<keyword evidence="6 12" id="KW-0686">Riboflavin biosynthesis</keyword>
<feature type="binding site" evidence="14">
    <location>
        <position position="223"/>
    </location>
    <ligand>
        <name>NADP(+)</name>
        <dbReference type="ChEBI" id="CHEBI:58349"/>
    </ligand>
</feature>
<keyword evidence="7 12" id="KW-0479">Metal-binding</keyword>
<evidence type="ECO:0000256" key="6">
    <source>
        <dbReference type="ARBA" id="ARBA00022619"/>
    </source>
</evidence>
<keyword evidence="11" id="KW-0511">Multifunctional enzyme</keyword>
<evidence type="ECO:0000256" key="10">
    <source>
        <dbReference type="ARBA" id="ARBA00023002"/>
    </source>
</evidence>
<feature type="binding site" evidence="14">
    <location>
        <position position="155"/>
    </location>
    <ligand>
        <name>NADP(+)</name>
        <dbReference type="ChEBI" id="CHEBI:58349"/>
    </ligand>
</feature>
<feature type="domain" description="CMP/dCMP-type deaminase" evidence="16">
    <location>
        <begin position="1"/>
        <end position="121"/>
    </location>
</feature>
<dbReference type="InterPro" id="IPR024072">
    <property type="entry name" value="DHFR-like_dom_sf"/>
</dbReference>
<comment type="catalytic activity">
    <reaction evidence="12">
        <text>5-amino-6-(5-phospho-D-ribitylamino)uracil + NADP(+) = 5-amino-6-(5-phospho-D-ribosylamino)uracil + NADPH + H(+)</text>
        <dbReference type="Rhea" id="RHEA:17845"/>
        <dbReference type="ChEBI" id="CHEBI:15378"/>
        <dbReference type="ChEBI" id="CHEBI:57783"/>
        <dbReference type="ChEBI" id="CHEBI:58349"/>
        <dbReference type="ChEBI" id="CHEBI:58421"/>
        <dbReference type="ChEBI" id="CHEBI:58453"/>
        <dbReference type="EC" id="1.1.1.193"/>
    </reaction>
</comment>
<feature type="binding site" evidence="14">
    <location>
        <position position="201"/>
    </location>
    <ligand>
        <name>NADP(+)</name>
        <dbReference type="ChEBI" id="CHEBI:58349"/>
    </ligand>
</feature>
<accession>A0A118HUA4</accession>
<name>A0A118HUA4_9BURK</name>
<feature type="binding site" evidence="15">
    <location>
        <position position="45"/>
    </location>
    <ligand>
        <name>Zn(2+)</name>
        <dbReference type="ChEBI" id="CHEBI:29105"/>
        <note>catalytic</note>
    </ligand>
</feature>
<reference evidence="17 18" key="1">
    <citation type="submission" date="2015-11" db="EMBL/GenBank/DDBJ databases">
        <title>Expanding the genomic diversity of Burkholderia species for the development of highly accurate diagnostics.</title>
        <authorList>
            <person name="Sahl J."/>
            <person name="Keim P."/>
            <person name="Wagner D."/>
        </authorList>
    </citation>
    <scope>NUCLEOTIDE SEQUENCE [LARGE SCALE GENOMIC DNA]</scope>
    <source>
        <strain evidence="17 18">MSMB2036</strain>
    </source>
</reference>
<keyword evidence="8 12" id="KW-0862">Zinc</keyword>
<dbReference type="EC" id="3.5.4.26" evidence="12"/>
<feature type="binding site" evidence="14">
    <location>
        <position position="185"/>
    </location>
    <ligand>
        <name>substrate</name>
    </ligand>
</feature>
<organism evidence="17 18">
    <name type="scientific">Burkholderia ubonensis</name>
    <dbReference type="NCBI Taxonomy" id="101571"/>
    <lineage>
        <taxon>Bacteria</taxon>
        <taxon>Pseudomonadati</taxon>
        <taxon>Pseudomonadota</taxon>
        <taxon>Betaproteobacteria</taxon>
        <taxon>Burkholderiales</taxon>
        <taxon>Burkholderiaceae</taxon>
        <taxon>Burkholderia</taxon>
        <taxon>Burkholderia cepacia complex</taxon>
    </lineage>
</organism>
<dbReference type="GO" id="GO:0008703">
    <property type="term" value="F:5-amino-6-(5-phosphoribosylamino)uracil reductase activity"/>
    <property type="evidence" value="ECO:0007669"/>
    <property type="project" value="UniProtKB-EC"/>
</dbReference>
<dbReference type="RefSeq" id="WP_059751019.1">
    <property type="nucleotide sequence ID" value="NZ_LOXM01000108.1"/>
</dbReference>
<evidence type="ECO:0000256" key="3">
    <source>
        <dbReference type="ARBA" id="ARBA00004910"/>
    </source>
</evidence>
<dbReference type="InterPro" id="IPR050765">
    <property type="entry name" value="Riboflavin_Biosynth_HTPR"/>
</dbReference>
<dbReference type="EC" id="1.1.1.193" evidence="12"/>
<evidence type="ECO:0000256" key="13">
    <source>
        <dbReference type="PIRSR" id="PIRSR006769-1"/>
    </source>
</evidence>
<keyword evidence="10 12" id="KW-0560">Oxidoreductase</keyword>
<feature type="binding site" evidence="14">
    <location>
        <position position="171"/>
    </location>
    <ligand>
        <name>NADP(+)</name>
        <dbReference type="ChEBI" id="CHEBI:58349"/>
    </ligand>
</feature>
<feature type="active site" description="Proton donor" evidence="13">
    <location>
        <position position="47"/>
    </location>
</feature>
<comment type="function">
    <text evidence="1 12">Converts 2,5-diamino-6-(ribosylamino)-4(3h)-pyrimidinone 5'-phosphate into 5-amino-6-(ribosylamino)-2,4(1h,3h)-pyrimidinedione 5'-phosphate.</text>
</comment>
<dbReference type="GO" id="GO:0050661">
    <property type="term" value="F:NADP binding"/>
    <property type="evidence" value="ECO:0007669"/>
    <property type="project" value="InterPro"/>
</dbReference>
<evidence type="ECO:0000313" key="18">
    <source>
        <dbReference type="Proteomes" id="UP000064029"/>
    </source>
</evidence>
<keyword evidence="12" id="KW-0378">Hydrolase</keyword>
<dbReference type="NCBIfam" id="TIGR00227">
    <property type="entry name" value="ribD_Cterm"/>
    <property type="match status" value="1"/>
</dbReference>
<comment type="catalytic activity">
    <reaction evidence="12">
        <text>2,5-diamino-6-hydroxy-4-(5-phosphoribosylamino)-pyrimidine + H2O + H(+) = 5-amino-6-(5-phospho-D-ribosylamino)uracil + NH4(+)</text>
        <dbReference type="Rhea" id="RHEA:21868"/>
        <dbReference type="ChEBI" id="CHEBI:15377"/>
        <dbReference type="ChEBI" id="CHEBI:15378"/>
        <dbReference type="ChEBI" id="CHEBI:28938"/>
        <dbReference type="ChEBI" id="CHEBI:58453"/>
        <dbReference type="ChEBI" id="CHEBI:58614"/>
        <dbReference type="EC" id="3.5.4.26"/>
    </reaction>
</comment>
<sequence length="365" mass="38780">MREALALATEAVGLSDPNPRVGCVLTDASNRVIGRGHTQQAGGAHAEVMALRDAAAGGESVVGATAYVTLEPCSHFGRTPPCCNALIDAGLRRVVVALRDANPVVAGFGLARLREAGIDVVELPDGALRDEAQRLNVGFLFRMRHGRPWVRMKLAASLDGKTAMPDGDSKWITAKAARRDGHAWRRRAGAILTGVGTVLADDPELDVRLFPTARQPLRIVVDSMLRTPVGARLLNAGESVRIYYASARMNDGRKETLESRRADLRHLPNTAGGVDLQALIGELGQEGINELHVEAGGNLNGALIRAGLVDELLIYVAPRLIGAGRDLAALASAGTVGESPVFRFIQADQVGQDVRLIAVRAEKSN</sequence>
<comment type="pathway">
    <text evidence="3 12">Cofactor biosynthesis; riboflavin biosynthesis; 5-amino-6-(D-ribitylamino)uracil from GTP: step 3/4.</text>
</comment>
<evidence type="ECO:0000256" key="2">
    <source>
        <dbReference type="ARBA" id="ARBA00004882"/>
    </source>
</evidence>
<dbReference type="Gene3D" id="3.40.140.10">
    <property type="entry name" value="Cytidine Deaminase, domain 2"/>
    <property type="match status" value="1"/>
</dbReference>
<dbReference type="SUPFAM" id="SSF53927">
    <property type="entry name" value="Cytidine deaminase-like"/>
    <property type="match status" value="1"/>
</dbReference>
<evidence type="ECO:0000256" key="1">
    <source>
        <dbReference type="ARBA" id="ARBA00002151"/>
    </source>
</evidence>
<feature type="binding site" evidence="14">
    <location>
        <position position="294"/>
    </location>
    <ligand>
        <name>substrate</name>
    </ligand>
</feature>
<dbReference type="PROSITE" id="PS00903">
    <property type="entry name" value="CYT_DCMP_DEAMINASES_1"/>
    <property type="match status" value="1"/>
</dbReference>
<gene>
    <name evidence="17" type="ORF">WJ33_23400</name>
</gene>
<comment type="similarity">
    <text evidence="5 12">In the C-terminal section; belongs to the HTP reductase family.</text>
</comment>
<evidence type="ECO:0000256" key="5">
    <source>
        <dbReference type="ARBA" id="ARBA00007417"/>
    </source>
</evidence>
<comment type="pathway">
    <text evidence="2 12">Cofactor biosynthesis; riboflavin biosynthesis; 5-amino-6-(D-ribitylamino)uracil from GTP: step 2/4.</text>
</comment>
<keyword evidence="9 12" id="KW-0521">NADP</keyword>
<dbReference type="Proteomes" id="UP000064029">
    <property type="component" value="Unassembled WGS sequence"/>
</dbReference>
<evidence type="ECO:0000256" key="4">
    <source>
        <dbReference type="ARBA" id="ARBA00005259"/>
    </source>
</evidence>